<feature type="region of interest" description="Disordered" evidence="1">
    <location>
        <begin position="1"/>
        <end position="23"/>
    </location>
</feature>
<dbReference type="PANTHER" id="PTHR37315">
    <property type="entry name" value="UPF0311 PROTEIN BLR7842"/>
    <property type="match status" value="1"/>
</dbReference>
<dbReference type="Pfam" id="PF11578">
    <property type="entry name" value="DUF3237"/>
    <property type="match status" value="1"/>
</dbReference>
<reference evidence="2 3" key="1">
    <citation type="journal article" date="2014" name="BMC Genomics">
        <title>Comparative genome sequencing reveals chemotype-specific gene clusters in the toxigenic black mold Stachybotrys.</title>
        <authorList>
            <person name="Semeiks J."/>
            <person name="Borek D."/>
            <person name="Otwinowski Z."/>
            <person name="Grishin N.V."/>
        </authorList>
    </citation>
    <scope>NUCLEOTIDE SEQUENCE [LARGE SCALE GENOMIC DNA]</scope>
    <source>
        <strain evidence="2 3">IBT 40285</strain>
    </source>
</reference>
<evidence type="ECO:0000313" key="2">
    <source>
        <dbReference type="EMBL" id="KFA64749.1"/>
    </source>
</evidence>
<gene>
    <name evidence="2" type="ORF">S40285_01353</name>
</gene>
<dbReference type="EMBL" id="KL660654">
    <property type="protein sequence ID" value="KFA64749.1"/>
    <property type="molecule type" value="Genomic_DNA"/>
</dbReference>
<protein>
    <submittedName>
        <fullName evidence="2">Uncharacterized protein</fullName>
    </submittedName>
</protein>
<dbReference type="HOGENOM" id="CLU_071617_0_0_1"/>
<dbReference type="Proteomes" id="UP000028524">
    <property type="component" value="Unassembled WGS sequence"/>
</dbReference>
<name>A0A084QLB4_STAC4</name>
<dbReference type="STRING" id="1283841.A0A084QLB4"/>
<accession>A0A084QLB4</accession>
<dbReference type="PANTHER" id="PTHR37315:SF1">
    <property type="entry name" value="UPF0311 PROTEIN BLR7842"/>
    <property type="match status" value="1"/>
</dbReference>
<evidence type="ECO:0000256" key="1">
    <source>
        <dbReference type="SAM" id="MobiDB-lite"/>
    </source>
</evidence>
<dbReference type="AlphaFoldDB" id="A0A084QLB4"/>
<organism evidence="2 3">
    <name type="scientific">Stachybotrys chlorohalonatus (strain IBT 40285)</name>
    <dbReference type="NCBI Taxonomy" id="1283841"/>
    <lineage>
        <taxon>Eukaryota</taxon>
        <taxon>Fungi</taxon>
        <taxon>Dikarya</taxon>
        <taxon>Ascomycota</taxon>
        <taxon>Pezizomycotina</taxon>
        <taxon>Sordariomycetes</taxon>
        <taxon>Hypocreomycetidae</taxon>
        <taxon>Hypocreales</taxon>
        <taxon>Stachybotryaceae</taxon>
        <taxon>Stachybotrys</taxon>
    </lineage>
</organism>
<keyword evidence="3" id="KW-1185">Reference proteome</keyword>
<proteinExistence type="predicted"/>
<dbReference type="OrthoDB" id="3549121at2759"/>
<dbReference type="InParanoid" id="A0A084QLB4"/>
<dbReference type="InterPro" id="IPR020915">
    <property type="entry name" value="UPF0311"/>
</dbReference>
<feature type="compositionally biased region" description="Polar residues" evidence="1">
    <location>
        <begin position="1"/>
        <end position="14"/>
    </location>
</feature>
<dbReference type="Gene3D" id="2.40.160.20">
    <property type="match status" value="1"/>
</dbReference>
<evidence type="ECO:0000313" key="3">
    <source>
        <dbReference type="Proteomes" id="UP000028524"/>
    </source>
</evidence>
<sequence>MATQIQTRSQTQTKPSSAPPASVPIITRLPISFSQAHSNTSAWLSMDASHDVDAMQVDSQPHQQHQTAGGHTLKDSIPVVAAAPKGDDATSVAALLGVNGLEKSGEEACKRSLDHFPNPTLNFPMPTLEFDLRIAVKLKPEPSNVEGKCPKEITTISSGRWSGSFGTGHVVVRRSFGFYKLDLSQSKRDADMHDQAGGYDLGQARGFRPIRIVEGAFVMQTMDDPPAAYVYRLEMRTRGSLSGPSDILDTLLNPRKPKDIDPRQYGFRMFSTIKTADKRYADIVNCGLWVASGIWRDQELIIE</sequence>